<protein>
    <submittedName>
        <fullName evidence="1">Uncharacterized protein</fullName>
    </submittedName>
</protein>
<gene>
    <name evidence="1" type="ORF">C7B82_08040</name>
</gene>
<dbReference type="EMBL" id="PVWK01000048">
    <property type="protein sequence ID" value="PSB30757.1"/>
    <property type="molecule type" value="Genomic_DNA"/>
</dbReference>
<dbReference type="Proteomes" id="UP000239576">
    <property type="component" value="Unassembled WGS sequence"/>
</dbReference>
<dbReference type="OrthoDB" id="574500at2"/>
<evidence type="ECO:0000313" key="1">
    <source>
        <dbReference type="EMBL" id="PSB30757.1"/>
    </source>
</evidence>
<name>A0A2T1EDC5_9CYAN</name>
<keyword evidence="2" id="KW-1185">Reference proteome</keyword>
<dbReference type="RefSeq" id="WP_106255786.1">
    <property type="nucleotide sequence ID" value="NZ_CAWNSW010000050.1"/>
</dbReference>
<proteinExistence type="predicted"/>
<evidence type="ECO:0000313" key="2">
    <source>
        <dbReference type="Proteomes" id="UP000239576"/>
    </source>
</evidence>
<reference evidence="1 2" key="2">
    <citation type="submission" date="2018-03" db="EMBL/GenBank/DDBJ databases">
        <title>The ancient ancestry and fast evolution of plastids.</title>
        <authorList>
            <person name="Moore K.R."/>
            <person name="Magnabosco C."/>
            <person name="Momper L."/>
            <person name="Gold D.A."/>
            <person name="Bosak T."/>
            <person name="Fournier G.P."/>
        </authorList>
    </citation>
    <scope>NUCLEOTIDE SEQUENCE [LARGE SCALE GENOMIC DNA]</scope>
    <source>
        <strain evidence="1 2">ULC18</strain>
    </source>
</reference>
<accession>A0A2T1EDC5</accession>
<sequence length="138" mass="14671">MEPITTWSIATIATIIATKGLEKSGEKLGEGVMKLGSHLLSLLKQKAPETATAIEQAPTQLDEQQATALSQQVEQAAIAHPEVKLAAEALAANPEARQIVEALAAMAKENQQGWTIENWKGINIKGGENTISGNTLNF</sequence>
<dbReference type="AlphaFoldDB" id="A0A2T1EDC5"/>
<reference evidence="2" key="1">
    <citation type="submission" date="2018-02" db="EMBL/GenBank/DDBJ databases">
        <authorList>
            <person name="Moore K."/>
            <person name="Momper L."/>
        </authorList>
    </citation>
    <scope>NUCLEOTIDE SEQUENCE [LARGE SCALE GENOMIC DNA]</scope>
    <source>
        <strain evidence="2">ULC18</strain>
    </source>
</reference>
<organism evidence="1 2">
    <name type="scientific">Stenomitos frigidus ULC18</name>
    <dbReference type="NCBI Taxonomy" id="2107698"/>
    <lineage>
        <taxon>Bacteria</taxon>
        <taxon>Bacillati</taxon>
        <taxon>Cyanobacteriota</taxon>
        <taxon>Cyanophyceae</taxon>
        <taxon>Leptolyngbyales</taxon>
        <taxon>Leptolyngbyaceae</taxon>
        <taxon>Stenomitos</taxon>
    </lineage>
</organism>
<comment type="caution">
    <text evidence="1">The sequence shown here is derived from an EMBL/GenBank/DDBJ whole genome shotgun (WGS) entry which is preliminary data.</text>
</comment>